<gene>
    <name evidence="13" type="ORF">PGTUg99_021809</name>
</gene>
<comment type="caution">
    <text evidence="13">The sequence shown here is derived from an EMBL/GenBank/DDBJ whole genome shotgun (WGS) entry which is preliminary data.</text>
</comment>
<feature type="domain" description="Exoribonuclease phosphorolytic" evidence="11">
    <location>
        <begin position="83"/>
        <end position="201"/>
    </location>
</feature>
<dbReference type="InterPro" id="IPR036345">
    <property type="entry name" value="ExoRNase_PH_dom2_sf"/>
</dbReference>
<dbReference type="FunFam" id="3.30.230.70:FF:000005">
    <property type="entry name" value="Exosome complex component RRP45"/>
    <property type="match status" value="1"/>
</dbReference>
<name>A0A5B0NY73_PUCGR</name>
<dbReference type="GO" id="GO:0016075">
    <property type="term" value="P:rRNA catabolic process"/>
    <property type="evidence" value="ECO:0007669"/>
    <property type="project" value="TreeGrafter"/>
</dbReference>
<keyword evidence="5" id="KW-0963">Cytoplasm</keyword>
<evidence type="ECO:0000256" key="7">
    <source>
        <dbReference type="ARBA" id="ARBA00022835"/>
    </source>
</evidence>
<organism evidence="13 14">
    <name type="scientific">Puccinia graminis f. sp. tritici</name>
    <dbReference type="NCBI Taxonomy" id="56615"/>
    <lineage>
        <taxon>Eukaryota</taxon>
        <taxon>Fungi</taxon>
        <taxon>Dikarya</taxon>
        <taxon>Basidiomycota</taxon>
        <taxon>Pucciniomycotina</taxon>
        <taxon>Pucciniomycetes</taxon>
        <taxon>Pucciniales</taxon>
        <taxon>Pucciniaceae</taxon>
        <taxon>Puccinia</taxon>
    </lineage>
</organism>
<evidence type="ECO:0000256" key="3">
    <source>
        <dbReference type="ARBA" id="ARBA00006678"/>
    </source>
</evidence>
<evidence type="ECO:0000256" key="2">
    <source>
        <dbReference type="ARBA" id="ARBA00004604"/>
    </source>
</evidence>
<dbReference type="Gene3D" id="3.30.230.70">
    <property type="entry name" value="GHMP Kinase, N-terminal domain"/>
    <property type="match status" value="1"/>
</dbReference>
<dbReference type="EMBL" id="VDEP01000374">
    <property type="protein sequence ID" value="KAA1093484.1"/>
    <property type="molecule type" value="Genomic_DNA"/>
</dbReference>
<evidence type="ECO:0000256" key="10">
    <source>
        <dbReference type="ARBA" id="ARBA00077933"/>
    </source>
</evidence>
<dbReference type="InterPro" id="IPR050590">
    <property type="entry name" value="Exosome_comp_Rrp42_subfam"/>
</dbReference>
<dbReference type="GO" id="GO:0034476">
    <property type="term" value="P:U5 snRNA 3'-end processing"/>
    <property type="evidence" value="ECO:0007669"/>
    <property type="project" value="TreeGrafter"/>
</dbReference>
<keyword evidence="8" id="KW-0694">RNA-binding</keyword>
<dbReference type="InterPro" id="IPR027408">
    <property type="entry name" value="PNPase/RNase_PH_dom_sf"/>
</dbReference>
<proteinExistence type="inferred from homology"/>
<sequence>MYAHCALAHWPAGPRRDRSSNQHFLSSIPTSQQQTIIMVREAQASIVEREFLLQALKEGTRIDQRALLEQRPVSLSFAEDGHSVDCSLGNTRVAAHVSASITKPWADRPFEGLFQISSEINPMANFIYDTGRSSENEIQISRMLDKSLSRSGVIDKEALCILAGQMVWSIRLDLHFLNDEGNLLDCASIAAIAALQTFQRPDVTLVGEEITIHSIQERVPVPLTLHHTPISLTYGFFELDSHKSSVVLDPNYLEEQLSTGTITLALNPQKEICVVNKSGGVPLSIEEIMNVVKLGSQKVKQLDQLIKSLISNRNSPVDLTAVQDR</sequence>
<dbReference type="GO" id="GO:0005730">
    <property type="term" value="C:nucleolus"/>
    <property type="evidence" value="ECO:0007669"/>
    <property type="project" value="UniProtKB-SubCell"/>
</dbReference>
<evidence type="ECO:0000256" key="4">
    <source>
        <dbReference type="ARBA" id="ARBA00019572"/>
    </source>
</evidence>
<accession>A0A5B0NY73</accession>
<dbReference type="GO" id="GO:0071035">
    <property type="term" value="P:nuclear polyadenylation-dependent rRNA catabolic process"/>
    <property type="evidence" value="ECO:0007669"/>
    <property type="project" value="TreeGrafter"/>
</dbReference>
<evidence type="ECO:0000256" key="8">
    <source>
        <dbReference type="ARBA" id="ARBA00022884"/>
    </source>
</evidence>
<evidence type="ECO:0000313" key="13">
    <source>
        <dbReference type="EMBL" id="KAA1093484.1"/>
    </source>
</evidence>
<dbReference type="PANTHER" id="PTHR11097:SF14">
    <property type="entry name" value="EXOSOME COMPLEX COMPONENT RRP45"/>
    <property type="match status" value="1"/>
</dbReference>
<dbReference type="GO" id="GO:0000176">
    <property type="term" value="C:nuclear exosome (RNase complex)"/>
    <property type="evidence" value="ECO:0007669"/>
    <property type="project" value="UniProtKB-ARBA"/>
</dbReference>
<evidence type="ECO:0000259" key="11">
    <source>
        <dbReference type="Pfam" id="PF01138"/>
    </source>
</evidence>
<dbReference type="InterPro" id="IPR015847">
    <property type="entry name" value="ExoRNase_PH_dom2"/>
</dbReference>
<dbReference type="GO" id="GO:0034475">
    <property type="term" value="P:U4 snRNA 3'-end processing"/>
    <property type="evidence" value="ECO:0007669"/>
    <property type="project" value="TreeGrafter"/>
</dbReference>
<evidence type="ECO:0000313" key="14">
    <source>
        <dbReference type="Proteomes" id="UP000325313"/>
    </source>
</evidence>
<evidence type="ECO:0000259" key="12">
    <source>
        <dbReference type="Pfam" id="PF03725"/>
    </source>
</evidence>
<dbReference type="SUPFAM" id="SSF54211">
    <property type="entry name" value="Ribosomal protein S5 domain 2-like"/>
    <property type="match status" value="1"/>
</dbReference>
<keyword evidence="6" id="KW-0698">rRNA processing</keyword>
<dbReference type="GO" id="GO:0035925">
    <property type="term" value="F:mRNA 3'-UTR AU-rich region binding"/>
    <property type="evidence" value="ECO:0007669"/>
    <property type="project" value="TreeGrafter"/>
</dbReference>
<dbReference type="GO" id="GO:0000467">
    <property type="term" value="P:exonucleolytic trimming to generate mature 3'-end of 5.8S rRNA from tricistronic rRNA transcript (SSU-rRNA, 5.8S rRNA, LSU-rRNA)"/>
    <property type="evidence" value="ECO:0007669"/>
    <property type="project" value="TreeGrafter"/>
</dbReference>
<reference evidence="13 14" key="1">
    <citation type="submission" date="2019-05" db="EMBL/GenBank/DDBJ databases">
        <title>Emergence of the Ug99 lineage of the wheat stem rust pathogen through somatic hybridization.</title>
        <authorList>
            <person name="Li F."/>
            <person name="Upadhyaya N.M."/>
            <person name="Sperschneider J."/>
            <person name="Matny O."/>
            <person name="Nguyen-Phuc H."/>
            <person name="Mago R."/>
            <person name="Raley C."/>
            <person name="Miller M.E."/>
            <person name="Silverstein K.A.T."/>
            <person name="Henningsen E."/>
            <person name="Hirsch C.D."/>
            <person name="Visser B."/>
            <person name="Pretorius Z.A."/>
            <person name="Steffenson B.J."/>
            <person name="Schwessinger B."/>
            <person name="Dodds P.N."/>
            <person name="Figueroa M."/>
        </authorList>
    </citation>
    <scope>NUCLEOTIDE SEQUENCE [LARGE SCALE GENOMIC DNA]</scope>
    <source>
        <strain evidence="13 14">Ug99</strain>
    </source>
</reference>
<feature type="domain" description="Exoribonuclease phosphorolytic" evidence="12">
    <location>
        <begin position="227"/>
        <end position="297"/>
    </location>
</feature>
<dbReference type="PANTHER" id="PTHR11097">
    <property type="entry name" value="EXOSOME COMPLEX EXONUCLEASE RIBOSOMAL RNA PROCESSING PROTEIN"/>
    <property type="match status" value="1"/>
</dbReference>
<keyword evidence="9" id="KW-0539">Nucleus</keyword>
<dbReference type="GO" id="GO:0071038">
    <property type="term" value="P:TRAMP-dependent tRNA surveillance pathway"/>
    <property type="evidence" value="ECO:0007669"/>
    <property type="project" value="TreeGrafter"/>
</dbReference>
<dbReference type="Proteomes" id="UP000325313">
    <property type="component" value="Unassembled WGS sequence"/>
</dbReference>
<evidence type="ECO:0000256" key="6">
    <source>
        <dbReference type="ARBA" id="ARBA00022552"/>
    </source>
</evidence>
<evidence type="ECO:0000256" key="5">
    <source>
        <dbReference type="ARBA" id="ARBA00022490"/>
    </source>
</evidence>
<keyword evidence="7" id="KW-0271">Exosome</keyword>
<dbReference type="GO" id="GO:0071028">
    <property type="term" value="P:nuclear mRNA surveillance"/>
    <property type="evidence" value="ECO:0007669"/>
    <property type="project" value="TreeGrafter"/>
</dbReference>
<evidence type="ECO:0000256" key="1">
    <source>
        <dbReference type="ARBA" id="ARBA00004496"/>
    </source>
</evidence>
<dbReference type="CDD" id="cd11368">
    <property type="entry name" value="RNase_PH_RRP45"/>
    <property type="match status" value="1"/>
</dbReference>
<comment type="subcellular location">
    <subcellularLocation>
        <location evidence="1">Cytoplasm</location>
    </subcellularLocation>
    <subcellularLocation>
        <location evidence="2">Nucleus</location>
        <location evidence="2">Nucleolus</location>
    </subcellularLocation>
</comment>
<protein>
    <recommendedName>
        <fullName evidence="4">Exosome complex component RRP45</fullName>
    </recommendedName>
    <alternativeName>
        <fullName evidence="10">Ribosomal RNA-processing protein 45</fullName>
    </alternativeName>
</protein>
<dbReference type="InterPro" id="IPR001247">
    <property type="entry name" value="ExoRNase_PH_dom1"/>
</dbReference>
<comment type="similarity">
    <text evidence="3">Belongs to the RNase PH family.</text>
</comment>
<dbReference type="Pfam" id="PF03725">
    <property type="entry name" value="RNase_PH_C"/>
    <property type="match status" value="1"/>
</dbReference>
<dbReference type="Pfam" id="PF01138">
    <property type="entry name" value="RNase_PH"/>
    <property type="match status" value="1"/>
</dbReference>
<dbReference type="GO" id="GO:0034473">
    <property type="term" value="P:U1 snRNA 3'-end processing"/>
    <property type="evidence" value="ECO:0007669"/>
    <property type="project" value="TreeGrafter"/>
</dbReference>
<dbReference type="AlphaFoldDB" id="A0A5B0NY73"/>
<dbReference type="InterPro" id="IPR033100">
    <property type="entry name" value="Rrp45"/>
</dbReference>
<dbReference type="SUPFAM" id="SSF55666">
    <property type="entry name" value="Ribonuclease PH domain 2-like"/>
    <property type="match status" value="1"/>
</dbReference>
<evidence type="ECO:0000256" key="9">
    <source>
        <dbReference type="ARBA" id="ARBA00023242"/>
    </source>
</evidence>
<dbReference type="GO" id="GO:0000177">
    <property type="term" value="C:cytoplasmic exosome (RNase complex)"/>
    <property type="evidence" value="ECO:0007669"/>
    <property type="project" value="TreeGrafter"/>
</dbReference>
<dbReference type="InterPro" id="IPR020568">
    <property type="entry name" value="Ribosomal_Su5_D2-typ_SF"/>
</dbReference>